<dbReference type="Pfam" id="PF19853">
    <property type="entry name" value="DUF6328"/>
    <property type="match status" value="1"/>
</dbReference>
<gene>
    <name evidence="2" type="ORF">FB555_000318</name>
</gene>
<dbReference type="InterPro" id="IPR046291">
    <property type="entry name" value="DUF6328"/>
</dbReference>
<keyword evidence="1" id="KW-0812">Transmembrane</keyword>
<comment type="caution">
    <text evidence="2">The sequence shown here is derived from an EMBL/GenBank/DDBJ whole genome shotgun (WGS) entry which is preliminary data.</text>
</comment>
<evidence type="ECO:0008006" key="4">
    <source>
        <dbReference type="Google" id="ProtNLM"/>
    </source>
</evidence>
<feature type="transmembrane region" description="Helical" evidence="1">
    <location>
        <begin position="63"/>
        <end position="85"/>
    </location>
</feature>
<accession>A0A7W3JSD4</accession>
<keyword evidence="3" id="KW-1185">Reference proteome</keyword>
<reference evidence="2 3" key="1">
    <citation type="submission" date="2020-07" db="EMBL/GenBank/DDBJ databases">
        <title>Sequencing the genomes of 1000 actinobacteria strains.</title>
        <authorList>
            <person name="Klenk H.-P."/>
        </authorList>
    </citation>
    <scope>NUCLEOTIDE SEQUENCE [LARGE SCALE GENOMIC DNA]</scope>
    <source>
        <strain evidence="2 3">DSM 23737</strain>
    </source>
</reference>
<keyword evidence="1" id="KW-0472">Membrane</keyword>
<dbReference type="EMBL" id="JACGWU010000001">
    <property type="protein sequence ID" value="MBA8828247.1"/>
    <property type="molecule type" value="Genomic_DNA"/>
</dbReference>
<dbReference type="Proteomes" id="UP000524237">
    <property type="component" value="Unassembled WGS sequence"/>
</dbReference>
<sequence length="163" mass="17520">MTNPNFANDPEQTESDLVRLERRWTELLSELRVAQTGTQILTGFLLSLVLQPLFQSITAGEKLLYLCLVILAVLATVLAIAPVSFHRAVFGRPGAKASIVASTHLILRLTLVVISLVLSGTVAFVFAIAVDESAGIIAGIIAFIGIGIAWVVTPYRALRGLPR</sequence>
<name>A0A7W3JSD4_9MICO</name>
<evidence type="ECO:0000313" key="2">
    <source>
        <dbReference type="EMBL" id="MBA8828247.1"/>
    </source>
</evidence>
<feature type="transmembrane region" description="Helical" evidence="1">
    <location>
        <begin position="105"/>
        <end position="130"/>
    </location>
</feature>
<feature type="transmembrane region" description="Helical" evidence="1">
    <location>
        <begin position="136"/>
        <end position="158"/>
    </location>
</feature>
<proteinExistence type="predicted"/>
<protein>
    <recommendedName>
        <fullName evidence="4">Sodium:proton antiporter</fullName>
    </recommendedName>
</protein>
<keyword evidence="1" id="KW-1133">Transmembrane helix</keyword>
<evidence type="ECO:0000256" key="1">
    <source>
        <dbReference type="SAM" id="Phobius"/>
    </source>
</evidence>
<organism evidence="2 3">
    <name type="scientific">Alpinimonas psychrophila</name>
    <dbReference type="NCBI Taxonomy" id="748908"/>
    <lineage>
        <taxon>Bacteria</taxon>
        <taxon>Bacillati</taxon>
        <taxon>Actinomycetota</taxon>
        <taxon>Actinomycetes</taxon>
        <taxon>Micrococcales</taxon>
        <taxon>Microbacteriaceae</taxon>
        <taxon>Alpinimonas</taxon>
    </lineage>
</organism>
<evidence type="ECO:0000313" key="3">
    <source>
        <dbReference type="Proteomes" id="UP000524237"/>
    </source>
</evidence>
<dbReference type="AlphaFoldDB" id="A0A7W3JSD4"/>